<dbReference type="Pfam" id="PF04679">
    <property type="entry name" value="DNA_ligase_A_C"/>
    <property type="match status" value="1"/>
</dbReference>
<evidence type="ECO:0000259" key="17">
    <source>
        <dbReference type="PROSITE" id="PS50160"/>
    </source>
</evidence>
<feature type="compositionally biased region" description="Polar residues" evidence="16">
    <location>
        <begin position="112"/>
        <end position="121"/>
    </location>
</feature>
<evidence type="ECO:0000256" key="16">
    <source>
        <dbReference type="SAM" id="MobiDB-lite"/>
    </source>
</evidence>
<dbReference type="OrthoDB" id="206088at2759"/>
<dbReference type="Pfam" id="PF00622">
    <property type="entry name" value="SPRY"/>
    <property type="match status" value="1"/>
</dbReference>
<keyword evidence="4" id="KW-0132">Cell division</keyword>
<dbReference type="STRING" id="268475.A0A0V1HRS5"/>
<dbReference type="CDD" id="cd07969">
    <property type="entry name" value="OBF_DNA_ligase_I"/>
    <property type="match status" value="1"/>
</dbReference>
<keyword evidence="19" id="KW-1185">Reference proteome</keyword>
<dbReference type="Pfam" id="PF01068">
    <property type="entry name" value="DNA_ligase_A_M"/>
    <property type="match status" value="1"/>
</dbReference>
<evidence type="ECO:0000256" key="7">
    <source>
        <dbReference type="ARBA" id="ARBA00022763"/>
    </source>
</evidence>
<keyword evidence="8 14" id="KW-0067">ATP-binding</keyword>
<dbReference type="NCBIfam" id="TIGR00574">
    <property type="entry name" value="dnl1"/>
    <property type="match status" value="1"/>
</dbReference>
<comment type="subcellular location">
    <subcellularLocation>
        <location evidence="1">Nucleus</location>
    </subcellularLocation>
</comment>
<dbReference type="GO" id="GO:0051301">
    <property type="term" value="P:cell division"/>
    <property type="evidence" value="ECO:0007669"/>
    <property type="project" value="UniProtKB-KW"/>
</dbReference>
<dbReference type="Gene3D" id="2.60.120.920">
    <property type="match status" value="1"/>
</dbReference>
<dbReference type="InterPro" id="IPR012309">
    <property type="entry name" value="DNA_ligase_ATP-dep_C"/>
</dbReference>
<evidence type="ECO:0000313" key="18">
    <source>
        <dbReference type="EMBL" id="KRZ13222.1"/>
    </source>
</evidence>
<evidence type="ECO:0000256" key="2">
    <source>
        <dbReference type="ARBA" id="ARBA00007572"/>
    </source>
</evidence>
<dbReference type="GO" id="GO:0006310">
    <property type="term" value="P:DNA recombination"/>
    <property type="evidence" value="ECO:0007669"/>
    <property type="project" value="UniProtKB-KW"/>
</dbReference>
<evidence type="ECO:0000256" key="9">
    <source>
        <dbReference type="ARBA" id="ARBA00023172"/>
    </source>
</evidence>
<feature type="compositionally biased region" description="Basic and acidic residues" evidence="16">
    <location>
        <begin position="98"/>
        <end position="111"/>
    </location>
</feature>
<keyword evidence="10 14" id="KW-0234">DNA repair</keyword>
<evidence type="ECO:0000256" key="11">
    <source>
        <dbReference type="ARBA" id="ARBA00023242"/>
    </source>
</evidence>
<dbReference type="AlphaFoldDB" id="A0A0V1HRS5"/>
<evidence type="ECO:0000256" key="14">
    <source>
        <dbReference type="RuleBase" id="RU000617"/>
    </source>
</evidence>
<keyword evidence="5" id="KW-0235">DNA replication</keyword>
<dbReference type="GO" id="GO:1903461">
    <property type="term" value="P:Okazaki fragment processing involved in mitotic DNA replication"/>
    <property type="evidence" value="ECO:0007669"/>
    <property type="project" value="TreeGrafter"/>
</dbReference>
<dbReference type="PANTHER" id="PTHR45674:SF4">
    <property type="entry name" value="DNA LIGASE 1"/>
    <property type="match status" value="1"/>
</dbReference>
<evidence type="ECO:0000256" key="13">
    <source>
        <dbReference type="ARBA" id="ARBA00034003"/>
    </source>
</evidence>
<evidence type="ECO:0000256" key="10">
    <source>
        <dbReference type="ARBA" id="ARBA00023204"/>
    </source>
</evidence>
<dbReference type="EC" id="6.5.1.1" evidence="14"/>
<dbReference type="InterPro" id="IPR012310">
    <property type="entry name" value="DNA_ligase_ATP-dep_cent"/>
</dbReference>
<proteinExistence type="inferred from homology"/>
<evidence type="ECO:0000256" key="6">
    <source>
        <dbReference type="ARBA" id="ARBA00022741"/>
    </source>
</evidence>
<comment type="similarity">
    <text evidence="2 15">Belongs to the ATP-dependent DNA ligase family.</text>
</comment>
<dbReference type="Proteomes" id="UP000055024">
    <property type="component" value="Unassembled WGS sequence"/>
</dbReference>
<dbReference type="SMART" id="SM00449">
    <property type="entry name" value="SPRY"/>
    <property type="match status" value="1"/>
</dbReference>
<dbReference type="SUPFAM" id="SSF50249">
    <property type="entry name" value="Nucleic acid-binding proteins"/>
    <property type="match status" value="1"/>
</dbReference>
<dbReference type="CDD" id="cd12880">
    <property type="entry name" value="SPRYD7"/>
    <property type="match status" value="1"/>
</dbReference>
<dbReference type="InterPro" id="IPR016059">
    <property type="entry name" value="DNA_ligase_ATP-dep_CS"/>
</dbReference>
<dbReference type="GO" id="GO:0006281">
    <property type="term" value="P:DNA repair"/>
    <property type="evidence" value="ECO:0007669"/>
    <property type="project" value="UniProtKB-KW"/>
</dbReference>
<feature type="domain" description="ATP-dependent DNA ligase family profile" evidence="17">
    <location>
        <begin position="528"/>
        <end position="664"/>
    </location>
</feature>
<dbReference type="GO" id="GO:0003910">
    <property type="term" value="F:DNA ligase (ATP) activity"/>
    <property type="evidence" value="ECO:0007669"/>
    <property type="project" value="UniProtKB-EC"/>
</dbReference>
<evidence type="ECO:0000256" key="15">
    <source>
        <dbReference type="RuleBase" id="RU004196"/>
    </source>
</evidence>
<evidence type="ECO:0000256" key="8">
    <source>
        <dbReference type="ARBA" id="ARBA00022840"/>
    </source>
</evidence>
<dbReference type="GO" id="GO:0005739">
    <property type="term" value="C:mitochondrion"/>
    <property type="evidence" value="ECO:0007669"/>
    <property type="project" value="TreeGrafter"/>
</dbReference>
<dbReference type="InterPro" id="IPR035766">
    <property type="entry name" value="SPRYD7"/>
</dbReference>
<accession>A0A0V1HRS5</accession>
<comment type="caution">
    <text evidence="18">The sequence shown here is derived from an EMBL/GenBank/DDBJ whole genome shotgun (WGS) entry which is preliminary data.</text>
</comment>
<dbReference type="GO" id="GO:0071897">
    <property type="term" value="P:DNA biosynthetic process"/>
    <property type="evidence" value="ECO:0007669"/>
    <property type="project" value="InterPro"/>
</dbReference>
<feature type="region of interest" description="Disordered" evidence="16">
    <location>
        <begin position="98"/>
        <end position="121"/>
    </location>
</feature>
<dbReference type="Gene3D" id="1.10.3260.10">
    <property type="entry name" value="DNA ligase, ATP-dependent, N-terminal domain"/>
    <property type="match status" value="1"/>
</dbReference>
<comment type="catalytic activity">
    <reaction evidence="13 14">
        <text>ATP + (deoxyribonucleotide)n-3'-hydroxyl + 5'-phospho-(deoxyribonucleotide)m = (deoxyribonucleotide)n+m + AMP + diphosphate.</text>
        <dbReference type="EC" id="6.5.1.1"/>
    </reaction>
</comment>
<dbReference type="PANTHER" id="PTHR45674">
    <property type="entry name" value="DNA LIGASE 1/3 FAMILY MEMBER"/>
    <property type="match status" value="1"/>
</dbReference>
<dbReference type="GO" id="GO:0003677">
    <property type="term" value="F:DNA binding"/>
    <property type="evidence" value="ECO:0007669"/>
    <property type="project" value="InterPro"/>
</dbReference>
<dbReference type="InterPro" id="IPR012340">
    <property type="entry name" value="NA-bd_OB-fold"/>
</dbReference>
<dbReference type="InterPro" id="IPR012308">
    <property type="entry name" value="DNA_ligase_ATP-dep_N"/>
</dbReference>
<evidence type="ECO:0000256" key="12">
    <source>
        <dbReference type="ARBA" id="ARBA00023306"/>
    </source>
</evidence>
<dbReference type="GO" id="GO:0005634">
    <property type="term" value="C:nucleus"/>
    <property type="evidence" value="ECO:0007669"/>
    <property type="project" value="UniProtKB-SubCell"/>
</dbReference>
<dbReference type="Gene3D" id="2.40.50.140">
    <property type="entry name" value="Nucleic acid-binding proteins"/>
    <property type="match status" value="1"/>
</dbReference>
<dbReference type="Pfam" id="PF04675">
    <property type="entry name" value="DNA_ligase_A_N"/>
    <property type="match status" value="1"/>
</dbReference>
<evidence type="ECO:0000256" key="4">
    <source>
        <dbReference type="ARBA" id="ARBA00022618"/>
    </source>
</evidence>
<dbReference type="InterPro" id="IPR043136">
    <property type="entry name" value="B30.2/SPRY_sf"/>
</dbReference>
<evidence type="ECO:0000313" key="19">
    <source>
        <dbReference type="Proteomes" id="UP000055024"/>
    </source>
</evidence>
<dbReference type="FunFam" id="3.30.470.30:FF:000002">
    <property type="entry name" value="DNA ligase"/>
    <property type="match status" value="1"/>
</dbReference>
<dbReference type="InterPro" id="IPR050191">
    <property type="entry name" value="ATP-dep_DNA_ligase"/>
</dbReference>
<dbReference type="PROSITE" id="PS00697">
    <property type="entry name" value="DNA_LIGASE_A1"/>
    <property type="match status" value="1"/>
</dbReference>
<evidence type="ECO:0000256" key="1">
    <source>
        <dbReference type="ARBA" id="ARBA00004123"/>
    </source>
</evidence>
<protein>
    <recommendedName>
        <fullName evidence="14">DNA ligase</fullName>
        <ecNumber evidence="14">6.5.1.1</ecNumber>
    </recommendedName>
</protein>
<dbReference type="SUPFAM" id="SSF117018">
    <property type="entry name" value="ATP-dependent DNA ligase DNA-binding domain"/>
    <property type="match status" value="1"/>
</dbReference>
<keyword evidence="12" id="KW-0131">Cell cycle</keyword>
<dbReference type="CDD" id="cd07900">
    <property type="entry name" value="Adenylation_DNA_ligase_I_Euk"/>
    <property type="match status" value="1"/>
</dbReference>
<name>A0A0V1HRS5_9BILA</name>
<keyword evidence="9 14" id="KW-0233">DNA recombination</keyword>
<evidence type="ECO:0000256" key="3">
    <source>
        <dbReference type="ARBA" id="ARBA00022598"/>
    </source>
</evidence>
<dbReference type="InterPro" id="IPR000977">
    <property type="entry name" value="DNA_ligase_ATP-dep"/>
</dbReference>
<dbReference type="PROSITE" id="PS50160">
    <property type="entry name" value="DNA_LIGASE_A3"/>
    <property type="match status" value="1"/>
</dbReference>
<reference evidence="18 19" key="1">
    <citation type="submission" date="2015-01" db="EMBL/GenBank/DDBJ databases">
        <title>Evolution of Trichinella species and genotypes.</title>
        <authorList>
            <person name="Korhonen P.K."/>
            <person name="Edoardo P."/>
            <person name="Giuseppe L.R."/>
            <person name="Gasser R.B."/>
        </authorList>
    </citation>
    <scope>NUCLEOTIDE SEQUENCE [LARGE SCALE GENOMIC DNA]</scope>
    <source>
        <strain evidence="18">ISS1029</strain>
    </source>
</reference>
<dbReference type="InterPro" id="IPR036599">
    <property type="entry name" value="DNA_ligase_N_sf"/>
</dbReference>
<evidence type="ECO:0000256" key="5">
    <source>
        <dbReference type="ARBA" id="ARBA00022705"/>
    </source>
</evidence>
<organism evidence="18 19">
    <name type="scientific">Trichinella zimbabwensis</name>
    <dbReference type="NCBI Taxonomy" id="268475"/>
    <lineage>
        <taxon>Eukaryota</taxon>
        <taxon>Metazoa</taxon>
        <taxon>Ecdysozoa</taxon>
        <taxon>Nematoda</taxon>
        <taxon>Enoplea</taxon>
        <taxon>Dorylaimia</taxon>
        <taxon>Trichinellida</taxon>
        <taxon>Trichinellidae</taxon>
        <taxon>Trichinella</taxon>
    </lineage>
</organism>
<dbReference type="Gene3D" id="3.30.470.30">
    <property type="entry name" value="DNA ligase/mRNA capping enzyme"/>
    <property type="match status" value="1"/>
</dbReference>
<gene>
    <name evidence="18" type="primary">lig1</name>
    <name evidence="18" type="ORF">T11_15812</name>
</gene>
<dbReference type="EMBL" id="JYDP01000034">
    <property type="protein sequence ID" value="KRZ13222.1"/>
    <property type="molecule type" value="Genomic_DNA"/>
</dbReference>
<dbReference type="PROSITE" id="PS00333">
    <property type="entry name" value="DNA_LIGASE_A2"/>
    <property type="match status" value="1"/>
</dbReference>
<dbReference type="InterPro" id="IPR003877">
    <property type="entry name" value="SPRY_dom"/>
</dbReference>
<keyword evidence="7 14" id="KW-0227">DNA damage</keyword>
<dbReference type="GO" id="GO:0005524">
    <property type="term" value="F:ATP binding"/>
    <property type="evidence" value="ECO:0007669"/>
    <property type="project" value="UniProtKB-KW"/>
</dbReference>
<dbReference type="FunFam" id="1.10.3260.10:FF:000001">
    <property type="entry name" value="DNA ligase"/>
    <property type="match status" value="1"/>
</dbReference>
<keyword evidence="11" id="KW-0539">Nucleus</keyword>
<sequence length="943" mass="105562">MNFGITVLRLFNRKFLFNTFYCKFPSKYSSIMSQASLTSFFAPKGSADSEKRILSKRKSELSSAQSSVEASNSNPASVISDVKTKDLSKVSEIDEKKRKVQKFDSNEDRSENGSVKNASENSACTSKKGYTILAKEREQDVIEPKNYKPDATTYDPECNACWRAGEQVPYLAFAYTMKAIENTSSRLEIIRILSNFFQSVIWLNPDDLLPCIYLCLNRLGPSYEAVELGIAEGTLQKAVAQSTGRSMEKIKADIADKGDLGIVAEMSRNMQRTIFATRPLIVAGIFAKLNQIAHLSGSSSMNKKLEMVKGLLVSCRDCEARYLIRCLSGKMRIGLAEQSLLVALAHAFAFIERKKENKKKLRDDALKEYLDECALIMKTAECPDYGKIVDIALRHGLHALPEHCHITPGIPLKPMLAFPSKGIEEVLKRFGSAEFACEWKYDGERAQIHFYDSTVKVFSRNQENHTGKYPDIVELIPKVLSATNNKNNQTDPISSCIIDSEIVAWDTENQSILPFQVLSTRKRKDAESGDVKVNVSVFAFDLLYLNGQSLTTQPFRERRSKLRSLIEEMDGHFFFTKSLVTNDSDEIGQFLEEAVKGNCEGLMLKTLDKDATYEIAKRSHKWLKLKKDYLDNTGDTLDLVVIGGYLGVGRRVGVYGGYLLACYHPATEEYQSICKIGTGFKDEDLQKQAEYFKQHIISAPKSYYRYSSSLAPDHWFDPVQVWEVKAADLSISPKHFAAIGIFTAIMVNCLRMCLECVQGPSFFGTNHVRLHDVAGICLDSERSGENVVLLKDSTRICGSGASLCTAPLLQDNSYFEIKIQQAGSWGVGIASPDVDLNRLPLGKDMKSCVLRCDGKVYRNDQVVCEKQLLVEEGDHVRIAYNHLDLQFAINDSNDWISTPAMKGVVVFPVVYADDGAIIDVSFSEFNCPPPDRYQPILLEQSLL</sequence>
<dbReference type="SUPFAM" id="SSF56091">
    <property type="entry name" value="DNA ligase/mRNA capping enzyme, catalytic domain"/>
    <property type="match status" value="1"/>
</dbReference>
<keyword evidence="3 14" id="KW-0436">Ligase</keyword>
<keyword evidence="6 14" id="KW-0547">Nucleotide-binding</keyword>